<gene>
    <name evidence="1" type="ORF">H9Y04_15430</name>
</gene>
<dbReference type="EMBL" id="JACTVJ010000006">
    <property type="protein sequence ID" value="MBC9713958.1"/>
    <property type="molecule type" value="Genomic_DNA"/>
</dbReference>
<dbReference type="Proteomes" id="UP000642284">
    <property type="component" value="Unassembled WGS sequence"/>
</dbReference>
<protein>
    <submittedName>
        <fullName evidence="1">Uncharacterized protein</fullName>
    </submittedName>
</protein>
<reference evidence="1 2" key="1">
    <citation type="submission" date="2020-08" db="EMBL/GenBank/DDBJ databases">
        <title>Genemic of Streptomyces polyaspartic.</title>
        <authorList>
            <person name="Liu W."/>
        </authorList>
    </citation>
    <scope>NUCLEOTIDE SEQUENCE [LARGE SCALE GENOMIC DNA]</scope>
    <source>
        <strain evidence="1 2">TRM66268-LWL</strain>
    </source>
</reference>
<evidence type="ECO:0000313" key="2">
    <source>
        <dbReference type="Proteomes" id="UP000642284"/>
    </source>
</evidence>
<sequence length="54" mass="5808">MPRAPDRSARRLAGQVVTLAELLTQRDRRLMGRAGAATALALALAGHRLASRRS</sequence>
<comment type="caution">
    <text evidence="1">The sequence shown here is derived from an EMBL/GenBank/DDBJ whole genome shotgun (WGS) entry which is preliminary data.</text>
</comment>
<accession>A0ABR7SEW3</accession>
<dbReference type="RefSeq" id="WP_187814381.1">
    <property type="nucleotide sequence ID" value="NZ_JACTVJ010000006.1"/>
</dbReference>
<organism evidence="1 2">
    <name type="scientific">Streptomyces polyasparticus</name>
    <dbReference type="NCBI Taxonomy" id="2767826"/>
    <lineage>
        <taxon>Bacteria</taxon>
        <taxon>Bacillati</taxon>
        <taxon>Actinomycetota</taxon>
        <taxon>Actinomycetes</taxon>
        <taxon>Kitasatosporales</taxon>
        <taxon>Streptomycetaceae</taxon>
        <taxon>Streptomyces</taxon>
    </lineage>
</organism>
<proteinExistence type="predicted"/>
<evidence type="ECO:0000313" key="1">
    <source>
        <dbReference type="EMBL" id="MBC9713958.1"/>
    </source>
</evidence>
<keyword evidence="2" id="KW-1185">Reference proteome</keyword>
<name>A0ABR7SEW3_9ACTN</name>